<organism evidence="1 2">
    <name type="scientific">Sphingobacterium hungaricum</name>
    <dbReference type="NCBI Taxonomy" id="2082723"/>
    <lineage>
        <taxon>Bacteria</taxon>
        <taxon>Pseudomonadati</taxon>
        <taxon>Bacteroidota</taxon>
        <taxon>Sphingobacteriia</taxon>
        <taxon>Sphingobacteriales</taxon>
        <taxon>Sphingobacteriaceae</taxon>
        <taxon>Sphingobacterium</taxon>
    </lineage>
</organism>
<comment type="caution">
    <text evidence="1">The sequence shown here is derived from an EMBL/GenBank/DDBJ whole genome shotgun (WGS) entry which is preliminary data.</text>
</comment>
<dbReference type="EMBL" id="PRDK01000009">
    <property type="protein sequence ID" value="MBE8715202.1"/>
    <property type="molecule type" value="Genomic_DNA"/>
</dbReference>
<reference evidence="1" key="1">
    <citation type="submission" date="2018-02" db="EMBL/GenBank/DDBJ databases">
        <authorList>
            <person name="Vasarhelyi B.M."/>
            <person name="Deshmukh S."/>
            <person name="Balint B."/>
            <person name="Kukolya J."/>
        </authorList>
    </citation>
    <scope>NUCLEOTIDE SEQUENCE</scope>
    <source>
        <strain evidence="1">KB22</strain>
    </source>
</reference>
<keyword evidence="2" id="KW-1185">Reference proteome</keyword>
<proteinExistence type="predicted"/>
<accession>A0A928V298</accession>
<evidence type="ECO:0000313" key="1">
    <source>
        <dbReference type="EMBL" id="MBE8715202.1"/>
    </source>
</evidence>
<sequence length="147" mass="16050">MKIILVICLYLGTALPSFGQMILSAKGVNPENVCKPGNVYFLAEKRAKPLVAIDSIGLRINKAVQFAKENPTFAATASIQCAVNCNGELGGGFHVVTSTANQALDAALMEFLKSVKTWSPGYLKKKKVDSWYMWQLEIKDGQILILN</sequence>
<name>A0A928V298_9SPHI</name>
<dbReference type="RefSeq" id="WP_196937048.1">
    <property type="nucleotide sequence ID" value="NZ_MU158698.1"/>
</dbReference>
<dbReference type="AlphaFoldDB" id="A0A928V298"/>
<dbReference type="Proteomes" id="UP000616201">
    <property type="component" value="Unassembled WGS sequence"/>
</dbReference>
<protein>
    <submittedName>
        <fullName evidence="1">Uncharacterized protein</fullName>
    </submittedName>
</protein>
<evidence type="ECO:0000313" key="2">
    <source>
        <dbReference type="Proteomes" id="UP000616201"/>
    </source>
</evidence>
<gene>
    <name evidence="1" type="ORF">C4F49_16075</name>
</gene>